<proteinExistence type="inferred from homology"/>
<dbReference type="InterPro" id="IPR003598">
    <property type="entry name" value="Ig_sub2"/>
</dbReference>
<dbReference type="SMART" id="SM00408">
    <property type="entry name" value="IGc2"/>
    <property type="match status" value="1"/>
</dbReference>
<evidence type="ECO:0000256" key="6">
    <source>
        <dbReference type="ARBA" id="ARBA00022527"/>
    </source>
</evidence>
<comment type="catalytic activity">
    <reaction evidence="17">
        <text>L-seryl-[protein] + ATP = O-phospho-L-seryl-[protein] + ADP + H(+)</text>
        <dbReference type="Rhea" id="RHEA:17989"/>
        <dbReference type="Rhea" id="RHEA-COMP:9863"/>
        <dbReference type="Rhea" id="RHEA-COMP:11604"/>
        <dbReference type="ChEBI" id="CHEBI:15378"/>
        <dbReference type="ChEBI" id="CHEBI:29999"/>
        <dbReference type="ChEBI" id="CHEBI:30616"/>
        <dbReference type="ChEBI" id="CHEBI:83421"/>
        <dbReference type="ChEBI" id="CHEBI:456216"/>
        <dbReference type="EC" id="2.7.11.1"/>
    </reaction>
</comment>
<dbReference type="InterPro" id="IPR003961">
    <property type="entry name" value="FN3_dom"/>
</dbReference>
<keyword evidence="14" id="KW-1015">Disulfide bond</keyword>
<dbReference type="SUPFAM" id="SSF48726">
    <property type="entry name" value="Immunoglobulin"/>
    <property type="match status" value="1"/>
</dbReference>
<keyword evidence="4 18" id="KW-0728">SH3 domain</keyword>
<dbReference type="SMART" id="SM00220">
    <property type="entry name" value="S_TKc"/>
    <property type="match status" value="1"/>
</dbReference>
<dbReference type="InterPro" id="IPR013783">
    <property type="entry name" value="Ig-like_fold"/>
</dbReference>
<evidence type="ECO:0000256" key="19">
    <source>
        <dbReference type="PROSITE-ProRule" id="PRU10141"/>
    </source>
</evidence>
<comment type="catalytic activity">
    <reaction evidence="16">
        <text>L-threonyl-[protein] + ATP = O-phospho-L-threonyl-[protein] + ADP + H(+)</text>
        <dbReference type="Rhea" id="RHEA:46608"/>
        <dbReference type="Rhea" id="RHEA-COMP:11060"/>
        <dbReference type="Rhea" id="RHEA-COMP:11605"/>
        <dbReference type="ChEBI" id="CHEBI:15378"/>
        <dbReference type="ChEBI" id="CHEBI:30013"/>
        <dbReference type="ChEBI" id="CHEBI:30616"/>
        <dbReference type="ChEBI" id="CHEBI:61977"/>
        <dbReference type="ChEBI" id="CHEBI:456216"/>
        <dbReference type="EC" id="2.7.11.1"/>
    </reaction>
</comment>
<dbReference type="InterPro" id="IPR036179">
    <property type="entry name" value="Ig-like_dom_sf"/>
</dbReference>
<dbReference type="PANTHER" id="PTHR22826:SF49">
    <property type="entry name" value="KALIRIN"/>
    <property type="match status" value="1"/>
</dbReference>
<evidence type="ECO:0000313" key="29">
    <source>
        <dbReference type="Proteomes" id="UP001652580"/>
    </source>
</evidence>
<evidence type="ECO:0000259" key="28">
    <source>
        <dbReference type="PROSITE" id="PS50853"/>
    </source>
</evidence>
<keyword evidence="8" id="KW-0344">Guanine-nucleotide releasing factor</keyword>
<dbReference type="Pfam" id="PF07679">
    <property type="entry name" value="I-set"/>
    <property type="match status" value="1"/>
</dbReference>
<feature type="domain" description="PH" evidence="23">
    <location>
        <begin position="1892"/>
        <end position="2002"/>
    </location>
</feature>
<dbReference type="InterPro" id="IPR000219">
    <property type="entry name" value="DH_dom"/>
</dbReference>
<evidence type="ECO:0000256" key="3">
    <source>
        <dbReference type="ARBA" id="ARBA00012513"/>
    </source>
</evidence>
<evidence type="ECO:0000256" key="20">
    <source>
        <dbReference type="SAM" id="Coils"/>
    </source>
</evidence>
<dbReference type="SUPFAM" id="SSF52087">
    <property type="entry name" value="CRAL/TRIO domain"/>
    <property type="match status" value="1"/>
</dbReference>
<dbReference type="Pfam" id="PF23323">
    <property type="entry name" value="Spectrin_6"/>
    <property type="match status" value="1"/>
</dbReference>
<evidence type="ECO:0000256" key="15">
    <source>
        <dbReference type="ARBA" id="ARBA00023319"/>
    </source>
</evidence>
<dbReference type="PROSITE" id="PS50003">
    <property type="entry name" value="PH_DOMAIN"/>
    <property type="match status" value="2"/>
</dbReference>
<dbReference type="Gene3D" id="2.60.40.10">
    <property type="entry name" value="Immunoglobulins"/>
    <property type="match status" value="2"/>
</dbReference>
<dbReference type="PANTHER" id="PTHR22826">
    <property type="entry name" value="RHO GUANINE EXCHANGE FACTOR-RELATED"/>
    <property type="match status" value="1"/>
</dbReference>
<dbReference type="SUPFAM" id="SSF50044">
    <property type="entry name" value="SH3-domain"/>
    <property type="match status" value="2"/>
</dbReference>
<dbReference type="InterPro" id="IPR036028">
    <property type="entry name" value="SH3-like_dom_sf"/>
</dbReference>
<dbReference type="InterPro" id="IPR028570">
    <property type="entry name" value="Kalirin_TRIO_SH3_1"/>
</dbReference>
<evidence type="ECO:0000256" key="12">
    <source>
        <dbReference type="ARBA" id="ARBA00022777"/>
    </source>
</evidence>
<feature type="domain" description="Fibronectin type-III" evidence="28">
    <location>
        <begin position="2347"/>
        <end position="2441"/>
    </location>
</feature>
<dbReference type="InterPro" id="IPR058918">
    <property type="entry name" value="KALRN/TRIO-like_spectrin"/>
</dbReference>
<comment type="subcellular location">
    <subcellularLocation>
        <location evidence="1">Cytoplasm</location>
    </subcellularLocation>
</comment>
<dbReference type="InterPro" id="IPR007110">
    <property type="entry name" value="Ig-like_dom"/>
</dbReference>
<evidence type="ECO:0000256" key="11">
    <source>
        <dbReference type="ARBA" id="ARBA00022741"/>
    </source>
</evidence>
<dbReference type="InterPro" id="IPR001849">
    <property type="entry name" value="PH_domain"/>
</dbReference>
<dbReference type="InterPro" id="IPR011993">
    <property type="entry name" value="PH-like_dom_sf"/>
</dbReference>
<dbReference type="InterPro" id="IPR047053">
    <property type="entry name" value="Kalirin_TRIO_SH3_2"/>
</dbReference>
<dbReference type="InterPro" id="IPR051336">
    <property type="entry name" value="RhoGEF_Guanine_NuclExch_SF"/>
</dbReference>
<reference evidence="30" key="1">
    <citation type="submission" date="2025-08" db="UniProtKB">
        <authorList>
            <consortium name="RefSeq"/>
        </authorList>
    </citation>
    <scope>IDENTIFICATION</scope>
</reference>
<evidence type="ECO:0000259" key="24">
    <source>
        <dbReference type="PROSITE" id="PS50010"/>
    </source>
</evidence>
<dbReference type="PROSITE" id="PS50191">
    <property type="entry name" value="CRAL_TRIO"/>
    <property type="match status" value="1"/>
</dbReference>
<evidence type="ECO:0000256" key="13">
    <source>
        <dbReference type="ARBA" id="ARBA00022840"/>
    </source>
</evidence>
<dbReference type="Pfam" id="PF13716">
    <property type="entry name" value="CRAL_TRIO_2"/>
    <property type="match status" value="1"/>
</dbReference>
<dbReference type="PROSITE" id="PS00108">
    <property type="entry name" value="PROTEIN_KINASE_ST"/>
    <property type="match status" value="1"/>
</dbReference>
<dbReference type="SUPFAM" id="SSF49265">
    <property type="entry name" value="Fibronectin type III"/>
    <property type="match status" value="1"/>
</dbReference>
<feature type="coiled-coil region" evidence="20">
    <location>
        <begin position="697"/>
        <end position="724"/>
    </location>
</feature>
<dbReference type="Pfam" id="PF00018">
    <property type="entry name" value="SH3_1"/>
    <property type="match status" value="1"/>
</dbReference>
<dbReference type="SMART" id="SM00150">
    <property type="entry name" value="SPEC"/>
    <property type="match status" value="5"/>
</dbReference>
<dbReference type="InterPro" id="IPR036865">
    <property type="entry name" value="CRAL-TRIO_dom_sf"/>
</dbReference>
<protein>
    <recommendedName>
        <fullName evidence="3">non-specific serine/threonine protein kinase</fullName>
        <ecNumber evidence="3">2.7.11.1</ecNumber>
    </recommendedName>
</protein>
<dbReference type="PROSITE" id="PS50853">
    <property type="entry name" value="FN3"/>
    <property type="match status" value="1"/>
</dbReference>
<keyword evidence="13 19" id="KW-0067">ATP-binding</keyword>
<evidence type="ECO:0000256" key="9">
    <source>
        <dbReference type="ARBA" id="ARBA00022679"/>
    </source>
</evidence>
<dbReference type="CDD" id="cd00160">
    <property type="entry name" value="RhoGEF"/>
    <property type="match status" value="2"/>
</dbReference>
<dbReference type="SUPFAM" id="SSF50729">
    <property type="entry name" value="PH domain-like"/>
    <property type="match status" value="2"/>
</dbReference>
<dbReference type="PROSITE" id="PS50835">
    <property type="entry name" value="IG_LIKE"/>
    <property type="match status" value="1"/>
</dbReference>
<dbReference type="CDD" id="cd11852">
    <property type="entry name" value="SH3_Kalirin_1"/>
    <property type="match status" value="1"/>
</dbReference>
<dbReference type="CDD" id="cd11853">
    <property type="entry name" value="SH3_Kalirin_2"/>
    <property type="match status" value="1"/>
</dbReference>
<feature type="region of interest" description="Disordered" evidence="21">
    <location>
        <begin position="1674"/>
        <end position="1693"/>
    </location>
</feature>
<feature type="binding site" evidence="19">
    <location>
        <position position="2489"/>
    </location>
    <ligand>
        <name>ATP</name>
        <dbReference type="ChEBI" id="CHEBI:30616"/>
    </ligand>
</feature>
<feature type="region of interest" description="Disordered" evidence="21">
    <location>
        <begin position="488"/>
        <end position="515"/>
    </location>
</feature>
<feature type="coiled-coil region" evidence="20">
    <location>
        <begin position="636"/>
        <end position="663"/>
    </location>
</feature>
<evidence type="ECO:0000256" key="2">
    <source>
        <dbReference type="ARBA" id="ARBA00006692"/>
    </source>
</evidence>
<keyword evidence="29" id="KW-1185">Reference proteome</keyword>
<feature type="domain" description="SH3" evidence="22">
    <location>
        <begin position="2096"/>
        <end position="2161"/>
    </location>
</feature>
<feature type="domain" description="Ig-like" evidence="27">
    <location>
        <begin position="2247"/>
        <end position="2340"/>
    </location>
</feature>
<dbReference type="Pfam" id="PF16609">
    <property type="entry name" value="SH3-RhoG_link"/>
    <property type="match status" value="1"/>
</dbReference>
<dbReference type="PROSITE" id="PS00107">
    <property type="entry name" value="PROTEIN_KINASE_ATP"/>
    <property type="match status" value="1"/>
</dbReference>
<keyword evidence="20" id="KW-0175">Coiled coil</keyword>
<evidence type="ECO:0000256" key="5">
    <source>
        <dbReference type="ARBA" id="ARBA00022490"/>
    </source>
</evidence>
<feature type="region of interest" description="Disordered" evidence="21">
    <location>
        <begin position="1527"/>
        <end position="1633"/>
    </location>
</feature>
<dbReference type="InterPro" id="IPR036116">
    <property type="entry name" value="FN3_sf"/>
</dbReference>
<dbReference type="PROSITE" id="PS50011">
    <property type="entry name" value="PROTEIN_KINASE_DOM"/>
    <property type="match status" value="1"/>
</dbReference>
<evidence type="ECO:0000259" key="23">
    <source>
        <dbReference type="PROSITE" id="PS50003"/>
    </source>
</evidence>
<comment type="similarity">
    <text evidence="2">Belongs to the protein kinase superfamily. CAMK Ser/Thr protein kinase family.</text>
</comment>
<dbReference type="Gene3D" id="1.10.510.10">
    <property type="entry name" value="Transferase(Phosphotransferase) domain 1"/>
    <property type="match status" value="1"/>
</dbReference>
<feature type="region of interest" description="Disordered" evidence="21">
    <location>
        <begin position="2188"/>
        <end position="2227"/>
    </location>
</feature>
<dbReference type="CDD" id="cd00170">
    <property type="entry name" value="SEC14"/>
    <property type="match status" value="1"/>
</dbReference>
<organism evidence="29 30">
    <name type="scientific">Balaenoptera acutorostrata</name>
    <name type="common">Common minke whale</name>
    <name type="synonym">Balaena rostrata</name>
    <dbReference type="NCBI Taxonomy" id="9767"/>
    <lineage>
        <taxon>Eukaryota</taxon>
        <taxon>Metazoa</taxon>
        <taxon>Chordata</taxon>
        <taxon>Craniata</taxon>
        <taxon>Vertebrata</taxon>
        <taxon>Euteleostomi</taxon>
        <taxon>Mammalia</taxon>
        <taxon>Eutheria</taxon>
        <taxon>Laurasiatheria</taxon>
        <taxon>Artiodactyla</taxon>
        <taxon>Whippomorpha</taxon>
        <taxon>Cetacea</taxon>
        <taxon>Mysticeti</taxon>
        <taxon>Balaenopteridae</taxon>
        <taxon>Balaenoptera</taxon>
    </lineage>
</organism>
<dbReference type="SMART" id="SM00326">
    <property type="entry name" value="SH3"/>
    <property type="match status" value="2"/>
</dbReference>
<keyword evidence="9" id="KW-0808">Transferase</keyword>
<feature type="domain" description="Protein kinase" evidence="25">
    <location>
        <begin position="2460"/>
        <end position="2714"/>
    </location>
</feature>
<feature type="domain" description="SH3" evidence="22">
    <location>
        <begin position="1424"/>
        <end position="1489"/>
    </location>
</feature>
<evidence type="ECO:0000256" key="18">
    <source>
        <dbReference type="PROSITE-ProRule" id="PRU00192"/>
    </source>
</evidence>
<keyword evidence="5" id="KW-0963">Cytoplasm</keyword>
<dbReference type="InterPro" id="IPR013098">
    <property type="entry name" value="Ig_I-set"/>
</dbReference>
<evidence type="ECO:0000256" key="8">
    <source>
        <dbReference type="ARBA" id="ARBA00022658"/>
    </source>
</evidence>
<dbReference type="Gene3D" id="1.20.900.10">
    <property type="entry name" value="Dbl homology (DH) domain"/>
    <property type="match status" value="2"/>
</dbReference>
<dbReference type="SMART" id="SM00060">
    <property type="entry name" value="FN3"/>
    <property type="match status" value="1"/>
</dbReference>
<feature type="compositionally biased region" description="Polar residues" evidence="21">
    <location>
        <begin position="503"/>
        <end position="515"/>
    </location>
</feature>
<keyword evidence="6" id="KW-0723">Serine/threonine-protein kinase</keyword>
<evidence type="ECO:0000259" key="25">
    <source>
        <dbReference type="PROSITE" id="PS50011"/>
    </source>
</evidence>
<evidence type="ECO:0000313" key="30">
    <source>
        <dbReference type="RefSeq" id="XP_057400914.1"/>
    </source>
</evidence>
<dbReference type="SUPFAM" id="SSF56112">
    <property type="entry name" value="Protein kinase-like (PK-like)"/>
    <property type="match status" value="1"/>
</dbReference>
<evidence type="ECO:0000259" key="26">
    <source>
        <dbReference type="PROSITE" id="PS50191"/>
    </source>
</evidence>
<dbReference type="CDD" id="cd13241">
    <property type="entry name" value="PH2_Kalirin_Trio_p63RhoGEF"/>
    <property type="match status" value="1"/>
</dbReference>
<feature type="domain" description="DH" evidence="24">
    <location>
        <begin position="1705"/>
        <end position="1880"/>
    </location>
</feature>
<evidence type="ECO:0000256" key="14">
    <source>
        <dbReference type="ARBA" id="ARBA00023157"/>
    </source>
</evidence>
<dbReference type="CDD" id="cd14115">
    <property type="entry name" value="STKc_Kalirin_C"/>
    <property type="match status" value="1"/>
</dbReference>
<feature type="region of interest" description="Disordered" evidence="21">
    <location>
        <begin position="1372"/>
        <end position="1420"/>
    </location>
</feature>
<sequence>MNPPEGAAEEGGATDSDVDAFFRTGSFRNDGLKASDVLPILKEKVAFVSGGRDKRGGPILTFPARSNHDRIRQEDLRKLVTYLASVPSEDVCKRGFTVIIDMRGSKWDLIKPLLKTLQEAFPAEIHVALIIKPDNFWQKQKTNFGSSKFIFETSMVSVEGLTKLVDPSQLTEEFDGSLEYNHEEWIELRLSLEEFFNSAVHLLSRLEDLQEMLARKEFPVDVEGSRRLIDEHTQLKKKVLKAPVEELDREGQRLLQCIRCSDGFSGRNCIPGSADFQSLVPKITSLLDKLHSTRQHLHQMWHVRKLKLDQCFQLRLFEQDAEKMFDWISHNKELFLQSHTEIGVSYQHALDLQTQHNHFAMNSMVSNTYTNADKLLEAAEQLAQTGECDPEEIYKAARHLEVRIQDFVRRVEQRKLLLDMSVSFHTHTKELWTWMEDLQKEMLEDVCADSVDAVQELIKQFQQQQTATLDATLNVIKEGEDLIQQLRSAPPSLGEPSEARDSAVSSNKTPHGSSISHIESVLQQLDDAQVQMEELFHERKIKLDIFLQLRIFEQYTIEVTAELDAWNEDLLRQMNDFNTEDLTLAEQRLQRHTERKLAMNNMTFEVIQQGQDLHQYIMEVQASGIELICEKDIDLAAQVQELLEFLQEKQHELELNAEQTHERLEQCLQLRHLQAEVRQVLGWIRNGESMLNASLVNASSLSEAEQLQREHEQFQLAIESLFHATSLQKTHQSALQVQQKAEALLQAGHYDADAIRECAEKVALHWQQLMLKMEDRLKLVNASVAFYKTSEQVCSVLESLEQEYRRDEDWCGGRDKLGPAAEIDHVIPLISKHLEQKEAFLKACTLARRNAEVFLKYIHRNNVSMPSAASHTRGPEQQVKAILSELLQRENRVLHFWTLKKRRLDQCQQYVVFERSAKQALDWIQETGEYYLSTHTSTGETAEETQELLKEYGEFRVPAKQTKEKVKLLIQLADSFVEKGHIHATEIRKWVTTVDKHYREFSLRMGKYRYSLEKALGVNTEDNKDLELDIIPASLSDREVKLRDANHEVNEEKRKSARKKEFIMAELLQTEKAYVRDLHECLETYLWEMTSGVEEIPPGILNKEHIIFGNIQEIYDFHNNIFLKELEKYEQLPEDVGHCFVTWADKFQMYVTYCKNKPDSNQLILEHAGTFFDEIQQRHGLANSISSYLIKPVQRITKYQLLLKELLTCCEEGKGELKDGLEVMLSVPKKANDAMHVSMLEGFDENLDVQGELILQDAFQVWDPKSLIRKGRERHLFLFEISLVFSKEIKDSSGHTKYVYKNKLLTSELGVTEHVEGDPCKFALWSGRTPSSDNKTVLKASNIETKQEWIKNIREVIQERIIHLKGALKEPIQLPKTPAKQRNNSKRDGVEDVDSQGDGSSQPDTISIASRTSQNTVDSDKLSGGCELTVVLQDFNAGHSSELSIQVGQTVELLERPSERPGWCLVRTTERSPPQEGLVPSSALCISHSRSSVEMDCFFPLVKDAYSHSSENGGKSESVANLQAQPSLNSIHSSPGPKRSTNTLKKWLTSPVRRLNSGKADGNIKKQKKVRDGRKSFDLGSPKPGDETTPQGDSADESKKGWGEDEPDEESHTPLPPPMKIFDNDPTQDEMSSSLLAARQASTEVPTAADLVSAIEQLVKSKLSLEGGSYRGSLKDPTGCLNEGMTPPTPPRNLEEEQKAKALRGRMFVLNELVQTEKDYVKDLGIVVEGFMKRIEEKGVPEDMRGKDKIVFGNIHQIYDWHKDVFLGELEKCIQEQDRLAQLFIKYERKLHIYVWYCQNKPRSEYIVAEYDAYFEEVKQEISQRLTLSDFLIKPIQRITKYQLLLKDFLRYSEKAGLECSDIEKAVELMCLVPKRCNDMMNLGRLQGFEGTLTAQGKLLQQDTFYVIELDAGMQSRTKERRVFLFEQIVIFSELLRKGSLTPGYMFKRSIKMNYLVLEENVDNDPCKFALMNRETSERVILQAANADIQQAWVQDINQVLETQRDFLNALQSPIEYQRKERNTAVIRSQPARVPQAGPRPYSSIPVGSEKPPKGSSCNPPLPPLKISTSNGSSGFDYHQAGDKFEASKSDLGGCNGVSSMAVIKDYYALKENEICVSQGEVVQVLAINQQNMCLVYQPASDHSPAAEGWVPGNILAPLTKATAAAENSDGSIKKSCSWHTLRMRKRAEVENTGKNEATGPRKPKDILGNKVSVKETNSSEESECDDLDPNTSMEILNPNFIQEVAPEFLVPLVDVTCLLGDTVTLQCKVCGRPKPTITWKGPDQNILDTDNSSATYTVSSCDSGEITLKICNLMPQDSGIYTCIAANDHGTASTSATVKVQGVPAAPNRPIAQERSCTSVILRWLPPSSTGNCTISGYTVEYREEGSQAWQQSVASTLDTYLVIEDLSPGSPYQFRVSASNPWGISLPSEPSEFVRLPEYDAAADGAPISWKENFDSAYTELNEIGRGRFSIVKKCIHKATRKDVAVKFVSKKMKKKEQAAHEAALLQHLQHPQYITLHDTYESPTSYILILELMDDGRLLDYLMNHDELMEEKVAFYIRDIMEALQYLHNCRVAHLDIKPENLLIDLRIPVPRVKLIDLEDAVQISGHFHIHHLLGNPEFAAPEVIQGIPVSLGTDIWSIGVLTYVMLSGVSPFLDESKEETCINVCRVDFSFPHEYFCGVSNAARDFINVILQEDFRRRPTAATCLQHPWLQPHNGSYSKIPLDTSRLACFIERRKHQNDVRPIPNVKSYIVNRVNQGT</sequence>
<dbReference type="Gene3D" id="2.30.30.40">
    <property type="entry name" value="SH3 Domains"/>
    <property type="match status" value="2"/>
</dbReference>
<evidence type="ECO:0000256" key="10">
    <source>
        <dbReference type="ARBA" id="ARBA00022737"/>
    </source>
</evidence>
<dbReference type="Pfam" id="PF00621">
    <property type="entry name" value="RhoGEF"/>
    <property type="match status" value="2"/>
</dbReference>
<dbReference type="Proteomes" id="UP001652580">
    <property type="component" value="Chromosome 4"/>
</dbReference>
<dbReference type="SUPFAM" id="SSF48065">
    <property type="entry name" value="DBL homology domain (DH-domain)"/>
    <property type="match status" value="2"/>
</dbReference>
<dbReference type="CDD" id="cd00063">
    <property type="entry name" value="FN3"/>
    <property type="match status" value="1"/>
</dbReference>
<dbReference type="Pfam" id="PF00435">
    <property type="entry name" value="Spectrin"/>
    <property type="match status" value="2"/>
</dbReference>
<feature type="domain" description="CRAL-TRIO" evidence="26">
    <location>
        <begin position="37"/>
        <end position="182"/>
    </location>
</feature>
<evidence type="ECO:0000256" key="4">
    <source>
        <dbReference type="ARBA" id="ARBA00022443"/>
    </source>
</evidence>
<dbReference type="Gene3D" id="1.20.58.60">
    <property type="match status" value="5"/>
</dbReference>
<dbReference type="Gene3D" id="2.30.29.30">
    <property type="entry name" value="Pleckstrin-homology domain (PH domain)/Phosphotyrosine-binding domain (PTB)"/>
    <property type="match status" value="2"/>
</dbReference>
<keyword evidence="10" id="KW-0677">Repeat</keyword>
<dbReference type="Pfam" id="PF23587">
    <property type="entry name" value="SH3_KALRN"/>
    <property type="match status" value="1"/>
</dbReference>
<dbReference type="InterPro" id="IPR011009">
    <property type="entry name" value="Kinase-like_dom_sf"/>
</dbReference>
<evidence type="ECO:0000256" key="1">
    <source>
        <dbReference type="ARBA" id="ARBA00004496"/>
    </source>
</evidence>
<evidence type="ECO:0000259" key="22">
    <source>
        <dbReference type="PROSITE" id="PS50002"/>
    </source>
</evidence>
<keyword evidence="7" id="KW-0597">Phosphoprotein</keyword>
<dbReference type="Pfam" id="PF00041">
    <property type="entry name" value="fn3"/>
    <property type="match status" value="1"/>
</dbReference>
<dbReference type="PROSITE" id="PS50010">
    <property type="entry name" value="DH_2"/>
    <property type="match status" value="2"/>
</dbReference>
<dbReference type="Pfam" id="PF00069">
    <property type="entry name" value="Pkinase"/>
    <property type="match status" value="1"/>
</dbReference>
<feature type="compositionally biased region" description="Polar residues" evidence="21">
    <location>
        <begin position="1527"/>
        <end position="1544"/>
    </location>
</feature>
<dbReference type="Gene3D" id="3.40.525.10">
    <property type="entry name" value="CRAL-TRIO lipid binding domain"/>
    <property type="match status" value="1"/>
</dbReference>
<dbReference type="SMART" id="SM00409">
    <property type="entry name" value="IG"/>
    <property type="match status" value="1"/>
</dbReference>
<dbReference type="PROSITE" id="PS50002">
    <property type="entry name" value="SH3"/>
    <property type="match status" value="2"/>
</dbReference>
<dbReference type="InterPro" id="IPR002017">
    <property type="entry name" value="Spectrin_repeat"/>
</dbReference>
<dbReference type="InterPro" id="IPR003599">
    <property type="entry name" value="Ig_sub"/>
</dbReference>
<keyword evidence="15" id="KW-0393">Immunoglobulin domain</keyword>
<dbReference type="SUPFAM" id="SSF46966">
    <property type="entry name" value="Spectrin repeat"/>
    <property type="match status" value="5"/>
</dbReference>
<dbReference type="InterPro" id="IPR000719">
    <property type="entry name" value="Prot_kinase_dom"/>
</dbReference>
<dbReference type="InterPro" id="IPR018159">
    <property type="entry name" value="Spectrin/alpha-actinin"/>
</dbReference>
<feature type="region of interest" description="Disordered" evidence="21">
    <location>
        <begin position="2022"/>
        <end position="2073"/>
    </location>
</feature>
<dbReference type="InterPro" id="IPR047054">
    <property type="entry name" value="Kalirin_TRIO_PH_1"/>
</dbReference>
<keyword evidence="12" id="KW-0418">Kinase</keyword>
<dbReference type="GeneID" id="103012007"/>
<dbReference type="EC" id="2.7.11.1" evidence="3"/>
<dbReference type="SMART" id="SM00233">
    <property type="entry name" value="PH"/>
    <property type="match status" value="2"/>
</dbReference>
<dbReference type="InterPro" id="IPR035899">
    <property type="entry name" value="DBL_dom_sf"/>
</dbReference>
<feature type="domain" description="DH" evidence="24">
    <location>
        <begin position="1059"/>
        <end position="1234"/>
    </location>
</feature>
<keyword evidence="11 19" id="KW-0547">Nucleotide-binding</keyword>
<evidence type="ECO:0000256" key="16">
    <source>
        <dbReference type="ARBA" id="ARBA00047899"/>
    </source>
</evidence>
<dbReference type="Gene3D" id="3.30.200.20">
    <property type="entry name" value="Phosphorylase Kinase, domain 1"/>
    <property type="match status" value="1"/>
</dbReference>
<dbReference type="InterPro" id="IPR001452">
    <property type="entry name" value="SH3_domain"/>
</dbReference>
<name>A0ABM3TFP3_BALAC</name>
<dbReference type="InterPro" id="IPR017441">
    <property type="entry name" value="Protein_kinase_ATP_BS"/>
</dbReference>
<evidence type="ECO:0000256" key="7">
    <source>
        <dbReference type="ARBA" id="ARBA00022553"/>
    </source>
</evidence>
<evidence type="ECO:0000256" key="21">
    <source>
        <dbReference type="SAM" id="MobiDB-lite"/>
    </source>
</evidence>
<dbReference type="InterPro" id="IPR008271">
    <property type="entry name" value="Ser/Thr_kinase_AS"/>
</dbReference>
<dbReference type="Pfam" id="PF22697">
    <property type="entry name" value="SOS1_NGEF_PH"/>
    <property type="match status" value="2"/>
</dbReference>
<feature type="domain" description="PH" evidence="23">
    <location>
        <begin position="1246"/>
        <end position="1358"/>
    </location>
</feature>
<dbReference type="SMART" id="SM00516">
    <property type="entry name" value="SEC14"/>
    <property type="match status" value="1"/>
</dbReference>
<dbReference type="RefSeq" id="XP_057400914.1">
    <property type="nucleotide sequence ID" value="XM_057544931.1"/>
</dbReference>
<evidence type="ECO:0000256" key="17">
    <source>
        <dbReference type="ARBA" id="ARBA00048679"/>
    </source>
</evidence>
<dbReference type="InterPro" id="IPR001251">
    <property type="entry name" value="CRAL-TRIO_dom"/>
</dbReference>
<feature type="compositionally biased region" description="Polar residues" evidence="21">
    <location>
        <begin position="1397"/>
        <end position="1417"/>
    </location>
</feature>
<dbReference type="InterPro" id="IPR055251">
    <property type="entry name" value="SOS1_NGEF_PH"/>
</dbReference>
<evidence type="ECO:0000259" key="27">
    <source>
        <dbReference type="PROSITE" id="PS50835"/>
    </source>
</evidence>
<dbReference type="SMART" id="SM00325">
    <property type="entry name" value="RhoGEF"/>
    <property type="match status" value="2"/>
</dbReference>
<dbReference type="CDD" id="cd00176">
    <property type="entry name" value="SPEC"/>
    <property type="match status" value="4"/>
</dbReference>
<accession>A0ABM3TFP3</accession>
<dbReference type="CDD" id="cd13240">
    <property type="entry name" value="PH1_Kalirin_Trio_like"/>
    <property type="match status" value="1"/>
</dbReference>
<gene>
    <name evidence="30" type="primary">KALRN</name>
</gene>